<keyword evidence="2" id="KW-1185">Reference proteome</keyword>
<evidence type="ECO:0000313" key="2">
    <source>
        <dbReference type="Proteomes" id="UP000619479"/>
    </source>
</evidence>
<name>A0A919IDK4_9ACTN</name>
<accession>A0A919IDK4</accession>
<dbReference type="Pfam" id="PF13707">
    <property type="entry name" value="RloB"/>
    <property type="match status" value="1"/>
</dbReference>
<dbReference type="AlphaFoldDB" id="A0A919IDK4"/>
<organism evidence="1 2">
    <name type="scientific">Actinoplanes cyaneus</name>
    <dbReference type="NCBI Taxonomy" id="52696"/>
    <lineage>
        <taxon>Bacteria</taxon>
        <taxon>Bacillati</taxon>
        <taxon>Actinomycetota</taxon>
        <taxon>Actinomycetes</taxon>
        <taxon>Micromonosporales</taxon>
        <taxon>Micromonosporaceae</taxon>
        <taxon>Actinoplanes</taxon>
    </lineage>
</organism>
<gene>
    <name evidence="1" type="ORF">Acy02nite_14840</name>
</gene>
<dbReference type="Proteomes" id="UP000619479">
    <property type="component" value="Unassembled WGS sequence"/>
</dbReference>
<evidence type="ECO:0008006" key="3">
    <source>
        <dbReference type="Google" id="ProtNLM"/>
    </source>
</evidence>
<dbReference type="InterPro" id="IPR025591">
    <property type="entry name" value="RloB"/>
</dbReference>
<proteinExistence type="predicted"/>
<evidence type="ECO:0000313" key="1">
    <source>
        <dbReference type="EMBL" id="GID63603.1"/>
    </source>
</evidence>
<sequence>MLVFCEGANSEPDYVTGLKRLPHVLRNTALNIEIHPEHGTPMTLVRMAAERRKDPEVDECWCLFDVEWPKHHPNLSEAVDLAKRAGVRLAISNPCFELWLILHHRDHTQFVDTGSAESESRRLDGRKGKTIDAARYVPLRQAAARRAELLERRHTKDGTRFPDDNPSSGMHLFLNAIEGGGAFSGR</sequence>
<protein>
    <recommendedName>
        <fullName evidence="3">RloB-like protein</fullName>
    </recommendedName>
</protein>
<reference evidence="1" key="1">
    <citation type="submission" date="2021-01" db="EMBL/GenBank/DDBJ databases">
        <title>Whole genome shotgun sequence of Actinoplanes cyaneus NBRC 14990.</title>
        <authorList>
            <person name="Komaki H."/>
            <person name="Tamura T."/>
        </authorList>
    </citation>
    <scope>NUCLEOTIDE SEQUENCE</scope>
    <source>
        <strain evidence="1">NBRC 14990</strain>
    </source>
</reference>
<comment type="caution">
    <text evidence="1">The sequence shown here is derived from an EMBL/GenBank/DDBJ whole genome shotgun (WGS) entry which is preliminary data.</text>
</comment>
<dbReference type="EMBL" id="BOMH01000011">
    <property type="protein sequence ID" value="GID63603.1"/>
    <property type="molecule type" value="Genomic_DNA"/>
</dbReference>